<keyword evidence="3" id="KW-0285">Flavoprotein</keyword>
<keyword evidence="4" id="KW-0274">FAD</keyword>
<comment type="cofactor">
    <cofactor evidence="1">
        <name>FAD</name>
        <dbReference type="ChEBI" id="CHEBI:57692"/>
    </cofactor>
</comment>
<name>A0A2G1ULC7_9GAMM</name>
<dbReference type="PANTHER" id="PTHR43429:SF3">
    <property type="entry name" value="NITRITE REDUCTASE [NAD(P)H]"/>
    <property type="match status" value="1"/>
</dbReference>
<dbReference type="InterPro" id="IPR050260">
    <property type="entry name" value="FAD-bd_OxRdtase"/>
</dbReference>
<keyword evidence="8" id="KW-1185">Reference proteome</keyword>
<dbReference type="InterPro" id="IPR016156">
    <property type="entry name" value="FAD/NAD-linked_Rdtase_dimer_sf"/>
</dbReference>
<feature type="domain" description="FAD/NAD(P)-binding" evidence="5">
    <location>
        <begin position="27"/>
        <end position="302"/>
    </location>
</feature>
<proteinExistence type="inferred from homology"/>
<dbReference type="Proteomes" id="UP000231409">
    <property type="component" value="Unassembled WGS sequence"/>
</dbReference>
<dbReference type="Pfam" id="PF07992">
    <property type="entry name" value="Pyr_redox_2"/>
    <property type="match status" value="1"/>
</dbReference>
<dbReference type="SUPFAM" id="SSF51905">
    <property type="entry name" value="FAD/NAD(P)-binding domain"/>
    <property type="match status" value="2"/>
</dbReference>
<evidence type="ECO:0000313" key="7">
    <source>
        <dbReference type="EMBL" id="PHQ15301.1"/>
    </source>
</evidence>
<accession>A0A2G1ULC7</accession>
<comment type="caution">
    <text evidence="7">The sequence shown here is derived from an EMBL/GenBank/DDBJ whole genome shotgun (WGS) entry which is preliminary data.</text>
</comment>
<dbReference type="PRINTS" id="PR00368">
    <property type="entry name" value="FADPNR"/>
</dbReference>
<dbReference type="Pfam" id="PF18267">
    <property type="entry name" value="Rubredoxin_C"/>
    <property type="match status" value="1"/>
</dbReference>
<comment type="similarity">
    <text evidence="2">Belongs to the FAD-dependent oxidoreductase family.</text>
</comment>
<evidence type="ECO:0000256" key="3">
    <source>
        <dbReference type="ARBA" id="ARBA00022630"/>
    </source>
</evidence>
<dbReference type="EMBL" id="NTFH01000007">
    <property type="protein sequence ID" value="PHQ15301.1"/>
    <property type="molecule type" value="Genomic_DNA"/>
</dbReference>
<evidence type="ECO:0000259" key="6">
    <source>
        <dbReference type="Pfam" id="PF18267"/>
    </source>
</evidence>
<dbReference type="InterPro" id="IPR041575">
    <property type="entry name" value="Rubredoxin_C"/>
</dbReference>
<evidence type="ECO:0000313" key="8">
    <source>
        <dbReference type="Proteomes" id="UP000231409"/>
    </source>
</evidence>
<protein>
    <submittedName>
        <fullName evidence="7">Pyridine nucleotide-disulfide oxidoreductase</fullName>
    </submittedName>
</protein>
<dbReference type="InterPro" id="IPR036188">
    <property type="entry name" value="FAD/NAD-bd_sf"/>
</dbReference>
<dbReference type="GO" id="GO:0016491">
    <property type="term" value="F:oxidoreductase activity"/>
    <property type="evidence" value="ECO:0007669"/>
    <property type="project" value="InterPro"/>
</dbReference>
<dbReference type="PRINTS" id="PR00411">
    <property type="entry name" value="PNDRDTASEI"/>
</dbReference>
<evidence type="ECO:0000256" key="1">
    <source>
        <dbReference type="ARBA" id="ARBA00001974"/>
    </source>
</evidence>
<dbReference type="Gene3D" id="3.50.50.60">
    <property type="entry name" value="FAD/NAD(P)-binding domain"/>
    <property type="match status" value="2"/>
</dbReference>
<evidence type="ECO:0000256" key="4">
    <source>
        <dbReference type="ARBA" id="ARBA00022827"/>
    </source>
</evidence>
<dbReference type="Gene3D" id="3.30.390.30">
    <property type="match status" value="1"/>
</dbReference>
<dbReference type="PANTHER" id="PTHR43429">
    <property type="entry name" value="PYRIDINE NUCLEOTIDE-DISULFIDE OXIDOREDUCTASE DOMAIN-CONTAINING"/>
    <property type="match status" value="1"/>
</dbReference>
<dbReference type="InterPro" id="IPR023753">
    <property type="entry name" value="FAD/NAD-binding_dom"/>
</dbReference>
<dbReference type="AlphaFoldDB" id="A0A2G1ULC7"/>
<feature type="domain" description="NADH-rubredoxin oxidoreductase C-terminal" evidence="6">
    <location>
        <begin position="337"/>
        <end position="403"/>
    </location>
</feature>
<evidence type="ECO:0000259" key="5">
    <source>
        <dbReference type="Pfam" id="PF07992"/>
    </source>
</evidence>
<organism evidence="7 8">
    <name type="scientific">Marinobacter profundi</name>
    <dbReference type="NCBI Taxonomy" id="2666256"/>
    <lineage>
        <taxon>Bacteria</taxon>
        <taxon>Pseudomonadati</taxon>
        <taxon>Pseudomonadota</taxon>
        <taxon>Gammaproteobacteria</taxon>
        <taxon>Pseudomonadales</taxon>
        <taxon>Marinobacteraceae</taxon>
        <taxon>Marinobacter</taxon>
    </lineage>
</organism>
<gene>
    <name evidence="7" type="ORF">CLH61_09230</name>
</gene>
<sequence length="425" mass="46444">MLRLFCWTRSRQEKTMTPNRRRTLVICGHGMVAQRLLEELVAQPAQPYQRIVVFNGEAAAAYNRIQLSALLAGETAEDTLSLKTPDWFRRHHIEVHQSEPVVAIDRQQRSVITATGRVQCYDTLVLATGSRAASPGLPGEDLDGVMSFRHLQDTRNLIAASATRRRAVVIGGGFLGLEAAEGLRCRGMDVTVLQRSSHLLNQQLDPAGGQLLAAALARRGLHIMTGARPVRILGKQQVRAVQLADDTLISTDLVVLATGITANLELAAAAGLRCDRAICVDPQLRTSDPDIHALGECCQLGGATFGLVEPGYQQARVLARLLSASAPRDRYQPSPVATRLKISGIAIFSCGQPTPDDTTESLLWQDRETGGYCHLLVRDHRLRGAVLIGNTRDGPWYQQRIAQGDDISRYRAQLPFGEHYCLAAA</sequence>
<evidence type="ECO:0000256" key="2">
    <source>
        <dbReference type="ARBA" id="ARBA00006442"/>
    </source>
</evidence>
<reference evidence="7 8" key="1">
    <citation type="submission" date="2017-09" db="EMBL/GenBank/DDBJ databases">
        <title>The draft genome sequences of Marinobacter sp. PWS21.</title>
        <authorList>
            <person name="Cao J."/>
        </authorList>
    </citation>
    <scope>NUCLEOTIDE SEQUENCE [LARGE SCALE GENOMIC DNA]</scope>
    <source>
        <strain evidence="7 8">PWS21</strain>
    </source>
</reference>